<feature type="domain" description="HTH marR-type" evidence="1">
    <location>
        <begin position="43"/>
        <end position="173"/>
    </location>
</feature>
<comment type="caution">
    <text evidence="2">The sequence shown here is derived from an EMBL/GenBank/DDBJ whole genome shotgun (WGS) entry which is preliminary data.</text>
</comment>
<dbReference type="InterPro" id="IPR000835">
    <property type="entry name" value="HTH_MarR-typ"/>
</dbReference>
<dbReference type="SMART" id="SM00347">
    <property type="entry name" value="HTH_MARR"/>
    <property type="match status" value="1"/>
</dbReference>
<reference evidence="2 3" key="1">
    <citation type="journal article" date="2021" name="Sci. Rep.">
        <title>The distribution of antibiotic resistance genes in chicken gut microbiota commensals.</title>
        <authorList>
            <person name="Juricova H."/>
            <person name="Matiasovicova J."/>
            <person name="Kubasova T."/>
            <person name="Cejkova D."/>
            <person name="Rychlik I."/>
        </authorList>
    </citation>
    <scope>NUCLEOTIDE SEQUENCE [LARGE SCALE GENOMIC DNA]</scope>
    <source>
        <strain evidence="2 3">An829</strain>
    </source>
</reference>
<accession>A0ABS2DSW8</accession>
<dbReference type="Pfam" id="PF12802">
    <property type="entry name" value="MarR_2"/>
    <property type="match status" value="1"/>
</dbReference>
<evidence type="ECO:0000259" key="1">
    <source>
        <dbReference type="PROSITE" id="PS50995"/>
    </source>
</evidence>
<dbReference type="InterPro" id="IPR039422">
    <property type="entry name" value="MarR/SlyA-like"/>
</dbReference>
<dbReference type="SUPFAM" id="SSF46785">
    <property type="entry name" value="Winged helix' DNA-binding domain"/>
    <property type="match status" value="1"/>
</dbReference>
<dbReference type="PANTHER" id="PTHR33164">
    <property type="entry name" value="TRANSCRIPTIONAL REGULATOR, MARR FAMILY"/>
    <property type="match status" value="1"/>
</dbReference>
<sequence>MRPEPQPVVESDPYVDLKDFVDSLQEEWLAEEPDLPAQGLPCVARLVRLGYYIARRVDENFERFGLTRGEFEVLAVLVRNPEADITPKILQTKILITSGGLSNRIKRLEEKGLVVRLPDPDDRRGVILKTTPAGRDLTLKAVTAHMRVENDFMKGMPVEKQRVLAQLLKELILSQQGALNLNGLR</sequence>
<proteinExistence type="predicted"/>
<dbReference type="InterPro" id="IPR036390">
    <property type="entry name" value="WH_DNA-bd_sf"/>
</dbReference>
<gene>
    <name evidence="2" type="ORF">H6A60_07900</name>
</gene>
<organism evidence="2 3">
    <name type="scientific">Sutterella massiliensis</name>
    <dbReference type="NCBI Taxonomy" id="1816689"/>
    <lineage>
        <taxon>Bacteria</taxon>
        <taxon>Pseudomonadati</taxon>
        <taxon>Pseudomonadota</taxon>
        <taxon>Betaproteobacteria</taxon>
        <taxon>Burkholderiales</taxon>
        <taxon>Sutterellaceae</taxon>
        <taxon>Sutterella</taxon>
    </lineage>
</organism>
<dbReference type="PROSITE" id="PS50995">
    <property type="entry name" value="HTH_MARR_2"/>
    <property type="match status" value="1"/>
</dbReference>
<dbReference type="Proteomes" id="UP000715095">
    <property type="component" value="Unassembled WGS sequence"/>
</dbReference>
<dbReference type="PANTHER" id="PTHR33164:SF104">
    <property type="entry name" value="TRANSCRIPTIONAL REGULATORY PROTEIN"/>
    <property type="match status" value="1"/>
</dbReference>
<dbReference type="PRINTS" id="PR00598">
    <property type="entry name" value="HTHMARR"/>
</dbReference>
<dbReference type="EMBL" id="JACJJC010000011">
    <property type="protein sequence ID" value="MBM6704404.1"/>
    <property type="molecule type" value="Genomic_DNA"/>
</dbReference>
<dbReference type="Gene3D" id="1.10.10.10">
    <property type="entry name" value="Winged helix-like DNA-binding domain superfamily/Winged helix DNA-binding domain"/>
    <property type="match status" value="1"/>
</dbReference>
<keyword evidence="3" id="KW-1185">Reference proteome</keyword>
<protein>
    <submittedName>
        <fullName evidence="2">MarR family transcriptional regulator</fullName>
    </submittedName>
</protein>
<evidence type="ECO:0000313" key="3">
    <source>
        <dbReference type="Proteomes" id="UP000715095"/>
    </source>
</evidence>
<evidence type="ECO:0000313" key="2">
    <source>
        <dbReference type="EMBL" id="MBM6704404.1"/>
    </source>
</evidence>
<name>A0ABS2DSW8_9BURK</name>
<dbReference type="InterPro" id="IPR036388">
    <property type="entry name" value="WH-like_DNA-bd_sf"/>
</dbReference>